<keyword evidence="1" id="KW-0472">Membrane</keyword>
<evidence type="ECO:0000313" key="2">
    <source>
        <dbReference type="EMBL" id="SMC87992.1"/>
    </source>
</evidence>
<evidence type="ECO:0008006" key="4">
    <source>
        <dbReference type="Google" id="ProtNLM"/>
    </source>
</evidence>
<dbReference type="STRING" id="937218.SAMN06297251_111100"/>
<accession>A0A1W2CSX9</accession>
<protein>
    <recommendedName>
        <fullName evidence="4">Holin-X, holin superfamily III</fullName>
    </recommendedName>
</protein>
<keyword evidence="1" id="KW-1133">Transmembrane helix</keyword>
<dbReference type="EMBL" id="FWXR01000011">
    <property type="protein sequence ID" value="SMC87992.1"/>
    <property type="molecule type" value="Genomic_DNA"/>
</dbReference>
<keyword evidence="1" id="KW-0812">Transmembrane</keyword>
<feature type="transmembrane region" description="Helical" evidence="1">
    <location>
        <begin position="55"/>
        <end position="80"/>
    </location>
</feature>
<organism evidence="2 3">
    <name type="scientific">Fulvimarina manganoxydans</name>
    <dbReference type="NCBI Taxonomy" id="937218"/>
    <lineage>
        <taxon>Bacteria</taxon>
        <taxon>Pseudomonadati</taxon>
        <taxon>Pseudomonadota</taxon>
        <taxon>Alphaproteobacteria</taxon>
        <taxon>Hyphomicrobiales</taxon>
        <taxon>Aurantimonadaceae</taxon>
        <taxon>Fulvimarina</taxon>
    </lineage>
</organism>
<gene>
    <name evidence="2" type="ORF">SAMN06297251_111100</name>
</gene>
<dbReference type="RefSeq" id="WP_084410524.1">
    <property type="nucleotide sequence ID" value="NZ_FWXR01000011.1"/>
</dbReference>
<feature type="transmembrane region" description="Helical" evidence="1">
    <location>
        <begin position="120"/>
        <end position="138"/>
    </location>
</feature>
<evidence type="ECO:0000313" key="3">
    <source>
        <dbReference type="Proteomes" id="UP000192656"/>
    </source>
</evidence>
<dbReference type="AlphaFoldDB" id="A0A1W2CSX9"/>
<dbReference type="OrthoDB" id="7907470at2"/>
<name>A0A1W2CSX9_9HYPH</name>
<feature type="transmembrane region" description="Helical" evidence="1">
    <location>
        <begin position="24"/>
        <end position="49"/>
    </location>
</feature>
<evidence type="ECO:0000256" key="1">
    <source>
        <dbReference type="SAM" id="Phobius"/>
    </source>
</evidence>
<keyword evidence="3" id="KW-1185">Reference proteome</keyword>
<sequence length="144" mass="15669">MWFLVTKLIQGELGIYLARMKRLAILYAVMVVFALLLVAFLITALFVVVSAEMGALAAALTMAGVCLGVIVLIWIATIVVRRKPAKRAEDRMKRDIASIAGVSALSNAPQLLRAVKRRRSLMLIPLLAGLGYGAWVAIKGDDEF</sequence>
<dbReference type="Proteomes" id="UP000192656">
    <property type="component" value="Unassembled WGS sequence"/>
</dbReference>
<reference evidence="2 3" key="1">
    <citation type="submission" date="2017-04" db="EMBL/GenBank/DDBJ databases">
        <authorList>
            <person name="Afonso C.L."/>
            <person name="Miller P.J."/>
            <person name="Scott M.A."/>
            <person name="Spackman E."/>
            <person name="Goraichik I."/>
            <person name="Dimitrov K.M."/>
            <person name="Suarez D.L."/>
            <person name="Swayne D.E."/>
        </authorList>
    </citation>
    <scope>NUCLEOTIDE SEQUENCE [LARGE SCALE GENOMIC DNA]</scope>
    <source>
        <strain evidence="2 3">CGMCC 1.10972</strain>
    </source>
</reference>
<proteinExistence type="predicted"/>